<dbReference type="RefSeq" id="WP_179643348.1">
    <property type="nucleotide sequence ID" value="NZ_BAAAYY010000015.1"/>
</dbReference>
<dbReference type="EMBL" id="JACCCC010000001">
    <property type="protein sequence ID" value="NYE47396.1"/>
    <property type="molecule type" value="Genomic_DNA"/>
</dbReference>
<feature type="transmembrane region" description="Helical" evidence="2">
    <location>
        <begin position="34"/>
        <end position="57"/>
    </location>
</feature>
<comment type="caution">
    <text evidence="3">The sequence shown here is derived from an EMBL/GenBank/DDBJ whole genome shotgun (WGS) entry which is preliminary data.</text>
</comment>
<name>A0A852TSK9_9ACTN</name>
<protein>
    <submittedName>
        <fullName evidence="3">Uncharacterized protein</fullName>
    </submittedName>
</protein>
<dbReference type="Proteomes" id="UP000589036">
    <property type="component" value="Unassembled WGS sequence"/>
</dbReference>
<evidence type="ECO:0000256" key="1">
    <source>
        <dbReference type="SAM" id="MobiDB-lite"/>
    </source>
</evidence>
<feature type="transmembrane region" description="Helical" evidence="2">
    <location>
        <begin position="69"/>
        <end position="87"/>
    </location>
</feature>
<dbReference type="AlphaFoldDB" id="A0A852TSK9"/>
<evidence type="ECO:0000313" key="3">
    <source>
        <dbReference type="EMBL" id="NYE47396.1"/>
    </source>
</evidence>
<proteinExistence type="predicted"/>
<keyword evidence="2" id="KW-1133">Transmembrane helix</keyword>
<accession>A0A852TSK9</accession>
<sequence length="170" mass="17768">MRHVIGFIIGLVLAPVILLASGWALPRFVTINGFGGTFVSFTGITALGALALLALVLACTLTAPRLTPLVPGIAGLTLVGVTAAHLLRPGLADRVPGLPGLEGALTLLPLGLYLPLALALIIPLFVPSRWQSYRPRGAHAAGEDEEYFEDLYDDDGDEAAPPRRRDAGAA</sequence>
<keyword evidence="2" id="KW-0812">Transmembrane</keyword>
<gene>
    <name evidence="3" type="ORF">HDA32_002516</name>
</gene>
<evidence type="ECO:0000313" key="4">
    <source>
        <dbReference type="Proteomes" id="UP000589036"/>
    </source>
</evidence>
<feature type="compositionally biased region" description="Basic and acidic residues" evidence="1">
    <location>
        <begin position="160"/>
        <end position="170"/>
    </location>
</feature>
<evidence type="ECO:0000256" key="2">
    <source>
        <dbReference type="SAM" id="Phobius"/>
    </source>
</evidence>
<keyword evidence="2" id="KW-0472">Membrane</keyword>
<keyword evidence="4" id="KW-1185">Reference proteome</keyword>
<organism evidence="3 4">
    <name type="scientific">Spinactinospora alkalitolerans</name>
    <dbReference type="NCBI Taxonomy" id="687207"/>
    <lineage>
        <taxon>Bacteria</taxon>
        <taxon>Bacillati</taxon>
        <taxon>Actinomycetota</taxon>
        <taxon>Actinomycetes</taxon>
        <taxon>Streptosporangiales</taxon>
        <taxon>Nocardiopsidaceae</taxon>
        <taxon>Spinactinospora</taxon>
    </lineage>
</organism>
<feature type="transmembrane region" description="Helical" evidence="2">
    <location>
        <begin position="107"/>
        <end position="126"/>
    </location>
</feature>
<feature type="region of interest" description="Disordered" evidence="1">
    <location>
        <begin position="150"/>
        <end position="170"/>
    </location>
</feature>
<reference evidence="3 4" key="1">
    <citation type="submission" date="2020-07" db="EMBL/GenBank/DDBJ databases">
        <title>Sequencing the genomes of 1000 actinobacteria strains.</title>
        <authorList>
            <person name="Klenk H.-P."/>
        </authorList>
    </citation>
    <scope>NUCLEOTIDE SEQUENCE [LARGE SCALE GENOMIC DNA]</scope>
    <source>
        <strain evidence="3 4">CXB654</strain>
    </source>
</reference>